<gene>
    <name evidence="2" type="ORF">RNAN_0765</name>
</gene>
<comment type="caution">
    <text evidence="2">The sequence shown here is derived from an EMBL/GenBank/DDBJ whole genome shotgun (WGS) entry which is preliminary data.</text>
</comment>
<dbReference type="RefSeq" id="WP_008218875.1">
    <property type="nucleotide sequence ID" value="NZ_BAFK01000003.1"/>
</dbReference>
<evidence type="ECO:0000313" key="3">
    <source>
        <dbReference type="Proteomes" id="UP000004374"/>
    </source>
</evidence>
<feature type="chain" id="PRO_5003639467" description="DUF3016 domain-containing protein" evidence="1">
    <location>
        <begin position="21"/>
        <end position="176"/>
    </location>
</feature>
<evidence type="ECO:0008006" key="4">
    <source>
        <dbReference type="Google" id="ProtNLM"/>
    </source>
</evidence>
<accession>I1DUR8</accession>
<evidence type="ECO:0000256" key="1">
    <source>
        <dbReference type="SAM" id="SignalP"/>
    </source>
</evidence>
<dbReference type="STRING" id="562729.RNAN_0765"/>
<feature type="signal peptide" evidence="1">
    <location>
        <begin position="1"/>
        <end position="20"/>
    </location>
</feature>
<dbReference type="AlphaFoldDB" id="I1DUR8"/>
<keyword evidence="1" id="KW-0732">Signal</keyword>
<proteinExistence type="predicted"/>
<organism evidence="2 3">
    <name type="scientific">Rheinheimera nanhaiensis E407-8</name>
    <dbReference type="NCBI Taxonomy" id="562729"/>
    <lineage>
        <taxon>Bacteria</taxon>
        <taxon>Pseudomonadati</taxon>
        <taxon>Pseudomonadota</taxon>
        <taxon>Gammaproteobacteria</taxon>
        <taxon>Chromatiales</taxon>
        <taxon>Chromatiaceae</taxon>
        <taxon>Rheinheimera</taxon>
    </lineage>
</organism>
<name>I1DUR8_9GAMM</name>
<protein>
    <recommendedName>
        <fullName evidence="4">DUF3016 domain-containing protein</fullName>
    </recommendedName>
</protein>
<sequence>MRNLIFVCGLTLLAGGFAQAAEVKVEWQEPEKFTDIRPANDSRKVYRERVLKKIDGFFQDMAAKLPEGYQWQVTVTDIDLAGDVDYFIGGAGNAIRVIKDIHSPAIKFSQVLRDKHGEEVFSSDEKLRDMGFMQSLRTPNDNEEFRYEKHMLDDWFNKTLQPKVEQYAKALPKVSQ</sequence>
<dbReference type="Proteomes" id="UP000004374">
    <property type="component" value="Unassembled WGS sequence"/>
</dbReference>
<dbReference type="InterPro" id="IPR021557">
    <property type="entry name" value="DUF3016"/>
</dbReference>
<dbReference type="Pfam" id="PF11454">
    <property type="entry name" value="DUF3016"/>
    <property type="match status" value="1"/>
</dbReference>
<dbReference type="EMBL" id="BAFK01000003">
    <property type="protein sequence ID" value="GAB57796.1"/>
    <property type="molecule type" value="Genomic_DNA"/>
</dbReference>
<evidence type="ECO:0000313" key="2">
    <source>
        <dbReference type="EMBL" id="GAB57796.1"/>
    </source>
</evidence>
<reference evidence="2 3" key="1">
    <citation type="journal article" date="2012" name="J. Bacteriol.">
        <title>Genome Sequence of the Protease-Producing Bacterium Rheinheimera nanhaiensis E407-8T, Isolated from Deep-Sea Sediment of the South China Sea.</title>
        <authorList>
            <person name="Zhang X.-Y."/>
            <person name="Zhang Y.-J."/>
            <person name="Qin Q.-L."/>
            <person name="Xie B.-B."/>
            <person name="Chen X.-L."/>
            <person name="Zhou B.-C."/>
            <person name="Zhang Y.-Z."/>
        </authorList>
    </citation>
    <scope>NUCLEOTIDE SEQUENCE [LARGE SCALE GENOMIC DNA]</scope>
    <source>
        <strain evidence="2 3">E407-8</strain>
    </source>
</reference>
<dbReference type="OrthoDB" id="195620at2"/>
<keyword evidence="3" id="KW-1185">Reference proteome</keyword>